<dbReference type="Proteomes" id="UP000606499">
    <property type="component" value="Unassembled WGS sequence"/>
</dbReference>
<protein>
    <submittedName>
        <fullName evidence="2">Conjugal transfer protein</fullName>
    </submittedName>
</protein>
<dbReference type="AlphaFoldDB" id="A0A923LU77"/>
<accession>A0A923LU77</accession>
<dbReference type="InterPro" id="IPR035628">
    <property type="entry name" value="TcpC_C"/>
</dbReference>
<dbReference type="InterPro" id="IPR024735">
    <property type="entry name" value="TcpC"/>
</dbReference>
<dbReference type="Gene3D" id="3.10.450.540">
    <property type="match status" value="2"/>
</dbReference>
<proteinExistence type="predicted"/>
<keyword evidence="3" id="KW-1185">Reference proteome</keyword>
<dbReference type="EMBL" id="JACOPL010000006">
    <property type="protein sequence ID" value="MBC5725378.1"/>
    <property type="molecule type" value="Genomic_DNA"/>
</dbReference>
<evidence type="ECO:0000313" key="3">
    <source>
        <dbReference type="Proteomes" id="UP000606499"/>
    </source>
</evidence>
<organism evidence="2 3">
    <name type="scientific">Agathobaculum faecis</name>
    <dbReference type="NCBI Taxonomy" id="2763013"/>
    <lineage>
        <taxon>Bacteria</taxon>
        <taxon>Bacillati</taxon>
        <taxon>Bacillota</taxon>
        <taxon>Clostridia</taxon>
        <taxon>Eubacteriales</taxon>
        <taxon>Butyricicoccaceae</taxon>
        <taxon>Agathobaculum</taxon>
    </lineage>
</organism>
<evidence type="ECO:0000313" key="2">
    <source>
        <dbReference type="EMBL" id="MBC5725378.1"/>
    </source>
</evidence>
<keyword evidence="1" id="KW-1133">Transmembrane helix</keyword>
<keyword evidence="1" id="KW-0812">Transmembrane</keyword>
<comment type="caution">
    <text evidence="2">The sequence shown here is derived from an EMBL/GenBank/DDBJ whole genome shotgun (WGS) entry which is preliminary data.</text>
</comment>
<dbReference type="CDD" id="cd16428">
    <property type="entry name" value="TcpC_C"/>
    <property type="match status" value="1"/>
</dbReference>
<feature type="transmembrane region" description="Helical" evidence="1">
    <location>
        <begin position="21"/>
        <end position="43"/>
    </location>
</feature>
<sequence length="303" mass="33536">MFQNRDKKQAEEKKPRVLHIGTRRPVVTALWALLVCAFAFAVYKDFTAVDTHTVHETTVVQAEVTDTNAIESFTTNFARVYYSWEKSAAAIEQRTENLKYYLTDGLQALNADTVRSDIPVSSKVQDVQVWSVEQAGDSAYSVIFTVSQDITDGTESRLVTSAYEVCVYADDSGDMVIIRNPTITGKPAKSGYAPKVAEPDGTVSAQESAEITEFLTAFFKLYPAASGQELSYYASGGVLPVIENESYVFAGLVNPVYTRQDDTVTADTAVQYLDRRTGMTLVSQFKLQLEKASGNWKINRSFV</sequence>
<name>A0A923LU77_9FIRM</name>
<evidence type="ECO:0000256" key="1">
    <source>
        <dbReference type="SAM" id="Phobius"/>
    </source>
</evidence>
<dbReference type="Pfam" id="PF12642">
    <property type="entry name" value="TpcC"/>
    <property type="match status" value="1"/>
</dbReference>
<keyword evidence="1" id="KW-0472">Membrane</keyword>
<dbReference type="RefSeq" id="WP_107631390.1">
    <property type="nucleotide sequence ID" value="NZ_JACOPL010000006.1"/>
</dbReference>
<gene>
    <name evidence="2" type="ORF">H8S45_07885</name>
</gene>
<reference evidence="2" key="1">
    <citation type="submission" date="2020-08" db="EMBL/GenBank/DDBJ databases">
        <title>Genome public.</title>
        <authorList>
            <person name="Liu C."/>
            <person name="Sun Q."/>
        </authorList>
    </citation>
    <scope>NUCLEOTIDE SEQUENCE</scope>
    <source>
        <strain evidence="2">NSJ-28</strain>
    </source>
</reference>
<dbReference type="CDD" id="cd16386">
    <property type="entry name" value="TcpC_N"/>
    <property type="match status" value="1"/>
</dbReference>